<evidence type="ECO:0008006" key="4">
    <source>
        <dbReference type="Google" id="ProtNLM"/>
    </source>
</evidence>
<proteinExistence type="predicted"/>
<dbReference type="OrthoDB" id="8480764at2"/>
<dbReference type="EMBL" id="PZZL01000002">
    <property type="protein sequence ID" value="PTM61244.1"/>
    <property type="molecule type" value="Genomic_DNA"/>
</dbReference>
<feature type="signal peptide" evidence="1">
    <location>
        <begin position="1"/>
        <end position="28"/>
    </location>
</feature>
<feature type="chain" id="PRO_5015711061" description="UrcA family protein" evidence="1">
    <location>
        <begin position="29"/>
        <end position="137"/>
    </location>
</feature>
<gene>
    <name evidence="2" type="ORF">C8P69_102631</name>
</gene>
<comment type="caution">
    <text evidence="2">The sequence shown here is derived from an EMBL/GenBank/DDBJ whole genome shotgun (WGS) entry which is preliminary data.</text>
</comment>
<evidence type="ECO:0000256" key="1">
    <source>
        <dbReference type="SAM" id="SignalP"/>
    </source>
</evidence>
<accession>A0A2T4ZH56</accession>
<sequence>MRRFSLLPIACLAGLLALAPVATTPAAAQSGGYSLDMLTEHQRGEVMRRVDSYALLETFLKACGRPPRLEARFRRTAAGCVSPQSMNVLAAEFRRSLARRAGFRWDCVSAGGRRMIARSEEAIARSFADLAQVCRRG</sequence>
<dbReference type="AlphaFoldDB" id="A0A2T4ZH56"/>
<organism evidence="2 3">
    <name type="scientific">Phreatobacter oligotrophus</name>
    <dbReference type="NCBI Taxonomy" id="1122261"/>
    <lineage>
        <taxon>Bacteria</taxon>
        <taxon>Pseudomonadati</taxon>
        <taxon>Pseudomonadota</taxon>
        <taxon>Alphaproteobacteria</taxon>
        <taxon>Hyphomicrobiales</taxon>
        <taxon>Phreatobacteraceae</taxon>
        <taxon>Phreatobacter</taxon>
    </lineage>
</organism>
<dbReference type="Proteomes" id="UP000241808">
    <property type="component" value="Unassembled WGS sequence"/>
</dbReference>
<reference evidence="2 3" key="1">
    <citation type="submission" date="2018-04" db="EMBL/GenBank/DDBJ databases">
        <title>Genomic Encyclopedia of Archaeal and Bacterial Type Strains, Phase II (KMG-II): from individual species to whole genera.</title>
        <authorList>
            <person name="Goeker M."/>
        </authorList>
    </citation>
    <scope>NUCLEOTIDE SEQUENCE [LARGE SCALE GENOMIC DNA]</scope>
    <source>
        <strain evidence="2 3">DSM 25521</strain>
    </source>
</reference>
<evidence type="ECO:0000313" key="3">
    <source>
        <dbReference type="Proteomes" id="UP000241808"/>
    </source>
</evidence>
<keyword evidence="3" id="KW-1185">Reference proteome</keyword>
<keyword evidence="1" id="KW-0732">Signal</keyword>
<name>A0A2T4ZH56_9HYPH</name>
<evidence type="ECO:0000313" key="2">
    <source>
        <dbReference type="EMBL" id="PTM61244.1"/>
    </source>
</evidence>
<dbReference type="RefSeq" id="WP_108175446.1">
    <property type="nucleotide sequence ID" value="NZ_JAIESU010000031.1"/>
</dbReference>
<protein>
    <recommendedName>
        <fullName evidence="4">UrcA family protein</fullName>
    </recommendedName>
</protein>